<keyword evidence="7" id="KW-1185">Reference proteome</keyword>
<proteinExistence type="predicted"/>
<evidence type="ECO:0000313" key="7">
    <source>
        <dbReference type="Proteomes" id="UP000635565"/>
    </source>
</evidence>
<accession>A0ABQ3VPB2</accession>
<evidence type="ECO:0000256" key="1">
    <source>
        <dbReference type="ARBA" id="ARBA00004141"/>
    </source>
</evidence>
<feature type="transmembrane region" description="Helical" evidence="5">
    <location>
        <begin position="21"/>
        <end position="40"/>
    </location>
</feature>
<comment type="subcellular location">
    <subcellularLocation>
        <location evidence="1">Membrane</location>
        <topology evidence="1">Multi-pass membrane protein</topology>
    </subcellularLocation>
</comment>
<dbReference type="InterPro" id="IPR032808">
    <property type="entry name" value="DoxX"/>
</dbReference>
<evidence type="ECO:0000256" key="5">
    <source>
        <dbReference type="SAM" id="Phobius"/>
    </source>
</evidence>
<dbReference type="Proteomes" id="UP000635565">
    <property type="component" value="Unassembled WGS sequence"/>
</dbReference>
<evidence type="ECO:0000256" key="2">
    <source>
        <dbReference type="ARBA" id="ARBA00022692"/>
    </source>
</evidence>
<evidence type="ECO:0000313" key="6">
    <source>
        <dbReference type="EMBL" id="GHO87504.1"/>
    </source>
</evidence>
<reference evidence="6 7" key="1">
    <citation type="journal article" date="2021" name="Int. J. Syst. Evol. Microbiol.">
        <title>Reticulibacter mediterranei gen. nov., sp. nov., within the new family Reticulibacteraceae fam. nov., and Ktedonospora formicarum gen. nov., sp. nov., Ktedonobacter robiniae sp. nov., Dictyobacter formicarum sp. nov. and Dictyobacter arantiisoli sp. nov., belonging to the class Ktedonobacteria.</title>
        <authorList>
            <person name="Yabe S."/>
            <person name="Zheng Y."/>
            <person name="Wang C.M."/>
            <person name="Sakai Y."/>
            <person name="Abe K."/>
            <person name="Yokota A."/>
            <person name="Donadio S."/>
            <person name="Cavaletti L."/>
            <person name="Monciardini P."/>
        </authorList>
    </citation>
    <scope>NUCLEOTIDE SEQUENCE [LARGE SCALE GENOMIC DNA]</scope>
    <source>
        <strain evidence="6 7">SOSP1-9</strain>
    </source>
</reference>
<organism evidence="6 7">
    <name type="scientific">Dictyobacter formicarum</name>
    <dbReference type="NCBI Taxonomy" id="2778368"/>
    <lineage>
        <taxon>Bacteria</taxon>
        <taxon>Bacillati</taxon>
        <taxon>Chloroflexota</taxon>
        <taxon>Ktedonobacteria</taxon>
        <taxon>Ktedonobacterales</taxon>
        <taxon>Dictyobacteraceae</taxon>
        <taxon>Dictyobacter</taxon>
    </lineage>
</organism>
<dbReference type="RefSeq" id="WP_201365064.1">
    <property type="nucleotide sequence ID" value="NZ_BNJJ01000017.1"/>
</dbReference>
<gene>
    <name evidence="6" type="ORF">KSZ_55100</name>
</gene>
<feature type="transmembrane region" description="Helical" evidence="5">
    <location>
        <begin position="52"/>
        <end position="73"/>
    </location>
</feature>
<comment type="caution">
    <text evidence="6">The sequence shown here is derived from an EMBL/GenBank/DDBJ whole genome shotgun (WGS) entry which is preliminary data.</text>
</comment>
<evidence type="ECO:0000256" key="3">
    <source>
        <dbReference type="ARBA" id="ARBA00022989"/>
    </source>
</evidence>
<keyword evidence="3 5" id="KW-1133">Transmembrane helix</keyword>
<name>A0ABQ3VPB2_9CHLR</name>
<evidence type="ECO:0000256" key="4">
    <source>
        <dbReference type="ARBA" id="ARBA00023136"/>
    </source>
</evidence>
<keyword evidence="4 5" id="KW-0472">Membrane</keyword>
<dbReference type="EMBL" id="BNJJ01000017">
    <property type="protein sequence ID" value="GHO87504.1"/>
    <property type="molecule type" value="Genomic_DNA"/>
</dbReference>
<keyword evidence="2 5" id="KW-0812">Transmembrane</keyword>
<protein>
    <submittedName>
        <fullName evidence="6">Membrane protein</fullName>
    </submittedName>
</protein>
<feature type="transmembrane region" description="Helical" evidence="5">
    <location>
        <begin position="102"/>
        <end position="122"/>
    </location>
</feature>
<feature type="transmembrane region" description="Helical" evidence="5">
    <location>
        <begin position="78"/>
        <end position="96"/>
    </location>
</feature>
<dbReference type="Pfam" id="PF13564">
    <property type="entry name" value="DoxX_2"/>
    <property type="match status" value="1"/>
</dbReference>
<sequence>MQVATQTAPISKTQLWIGRGVTALPVLFLLFDSVIHMMQIAPVMDSLNQLGYPVNLALVLGIIELVCLVAYIFPPTSVLGAILLTGYLGGAVATHLRVGDPLFSNVLFPVYVGILIWGGLYLRDERLRALFPFRK</sequence>